<name>A0A446ZGT6_ACICA</name>
<keyword evidence="2" id="KW-0808">Transferase</keyword>
<gene>
    <name evidence="2" type="ORF">AC2117_00838</name>
</gene>
<proteinExistence type="predicted"/>
<dbReference type="InterPro" id="IPR002575">
    <property type="entry name" value="Aminoglycoside_PTrfase"/>
</dbReference>
<dbReference type="Pfam" id="PF01636">
    <property type="entry name" value="APH"/>
    <property type="match status" value="1"/>
</dbReference>
<dbReference type="Gene3D" id="3.90.1200.10">
    <property type="match status" value="1"/>
</dbReference>
<evidence type="ECO:0000313" key="2">
    <source>
        <dbReference type="EMBL" id="VAX43673.1"/>
    </source>
</evidence>
<protein>
    <submittedName>
        <fullName evidence="2">Putative phosphotransferase related to Ser/Thr protein kinases</fullName>
    </submittedName>
</protein>
<evidence type="ECO:0000259" key="1">
    <source>
        <dbReference type="Pfam" id="PF01636"/>
    </source>
</evidence>
<dbReference type="SUPFAM" id="SSF56112">
    <property type="entry name" value="Protein kinase-like (PK-like)"/>
    <property type="match status" value="1"/>
</dbReference>
<dbReference type="InterPro" id="IPR011009">
    <property type="entry name" value="Kinase-like_dom_sf"/>
</dbReference>
<dbReference type="GO" id="GO:0016301">
    <property type="term" value="F:kinase activity"/>
    <property type="evidence" value="ECO:0007669"/>
    <property type="project" value="UniProtKB-KW"/>
</dbReference>
<dbReference type="RefSeq" id="WP_133972139.1">
    <property type="nucleotide sequence ID" value="NZ_LS999521.1"/>
</dbReference>
<keyword evidence="2" id="KW-0418">Kinase</keyword>
<dbReference type="Proteomes" id="UP000294355">
    <property type="component" value="Chromosome"/>
</dbReference>
<dbReference type="AlphaFoldDB" id="A0A446ZGT6"/>
<feature type="domain" description="Aminoglycoside phosphotransferase" evidence="1">
    <location>
        <begin position="26"/>
        <end position="253"/>
    </location>
</feature>
<evidence type="ECO:0000313" key="3">
    <source>
        <dbReference type="Proteomes" id="UP000294355"/>
    </source>
</evidence>
<accession>A0A446ZGT6</accession>
<reference evidence="2 3" key="1">
    <citation type="submission" date="2018-08" db="EMBL/GenBank/DDBJ databases">
        <authorList>
            <person name="Gonzaga-Molto A."/>
        </authorList>
    </citation>
    <scope>NUCLEOTIDE SEQUENCE [LARGE SCALE GENOMIC DNA]</scope>
    <source>
        <strain evidence="2">Acinetobacter calcoaceticus str. 2117</strain>
    </source>
</reference>
<sequence>MKNLDGLLNRIQAETLSLVTHRDGATVYKAQTTQGEVFVKAYARKVDNDRYCEILNELKAFSLAPELLDKFEWGNYFIVVMSALEGQPVNSILKNCSRTEKLLLLKSAGSSLGSFHREINSCRLHEMNFWKGRDNSSEYPTLWSEHLKLMTSKWMSRIDPSKADYQEFSYELNVLLSYCKDLREPKQLSLLHCDYIGRNLLATNSNKISGVLDFEAARIGDAVYDLAKMVWVDIDFSDLELRNSFLRGWEITYGEEVPQREFLCYVGIQCLAAIAWTDKNKPMEDYTIFRTSAIKTLKIVLEELQIKF</sequence>
<organism evidence="2 3">
    <name type="scientific">Acinetobacter calcoaceticus</name>
    <dbReference type="NCBI Taxonomy" id="471"/>
    <lineage>
        <taxon>Bacteria</taxon>
        <taxon>Pseudomonadati</taxon>
        <taxon>Pseudomonadota</taxon>
        <taxon>Gammaproteobacteria</taxon>
        <taxon>Moraxellales</taxon>
        <taxon>Moraxellaceae</taxon>
        <taxon>Acinetobacter</taxon>
        <taxon>Acinetobacter calcoaceticus/baumannii complex</taxon>
    </lineage>
</organism>
<dbReference type="EMBL" id="LS999521">
    <property type="protein sequence ID" value="VAX43673.1"/>
    <property type="molecule type" value="Genomic_DNA"/>
</dbReference>
<dbReference type="OrthoDB" id="334783at2"/>